<dbReference type="PANTHER" id="PTHR44329">
    <property type="entry name" value="SERINE/THREONINE-PROTEIN KINASE TNNI3K-RELATED"/>
    <property type="match status" value="1"/>
</dbReference>
<keyword evidence="2" id="KW-0040">ANK repeat</keyword>
<dbReference type="GO" id="GO:0007160">
    <property type="term" value="P:cell-matrix adhesion"/>
    <property type="evidence" value="ECO:0007669"/>
    <property type="project" value="TreeGrafter"/>
</dbReference>
<dbReference type="InterPro" id="IPR011009">
    <property type="entry name" value="Kinase-like_dom_sf"/>
</dbReference>
<dbReference type="Pfam" id="PF07714">
    <property type="entry name" value="PK_Tyr_Ser-Thr"/>
    <property type="match status" value="1"/>
</dbReference>
<dbReference type="Gene3D" id="1.25.40.20">
    <property type="entry name" value="Ankyrin repeat-containing domain"/>
    <property type="match status" value="1"/>
</dbReference>
<accession>A0A653C5J0</accession>
<feature type="repeat" description="ANK" evidence="2">
    <location>
        <begin position="33"/>
        <end position="65"/>
    </location>
</feature>
<keyword evidence="5" id="KW-1185">Reference proteome</keyword>
<dbReference type="InterPro" id="IPR051681">
    <property type="entry name" value="Ser/Thr_Kinases-Pseudokinases"/>
</dbReference>
<dbReference type="InterPro" id="IPR036770">
    <property type="entry name" value="Ankyrin_rpt-contain_sf"/>
</dbReference>
<dbReference type="GO" id="GO:0007229">
    <property type="term" value="P:integrin-mediated signaling pathway"/>
    <property type="evidence" value="ECO:0007669"/>
    <property type="project" value="TreeGrafter"/>
</dbReference>
<dbReference type="PRINTS" id="PR01415">
    <property type="entry name" value="ANKYRIN"/>
</dbReference>
<dbReference type="Pfam" id="PF00023">
    <property type="entry name" value="Ank"/>
    <property type="match status" value="1"/>
</dbReference>
<dbReference type="PROSITE" id="PS50297">
    <property type="entry name" value="ANK_REP_REGION"/>
    <property type="match status" value="3"/>
</dbReference>
<dbReference type="SMART" id="SM00248">
    <property type="entry name" value="ANK"/>
    <property type="match status" value="3"/>
</dbReference>
<reference evidence="4 5" key="1">
    <citation type="submission" date="2019-01" db="EMBL/GenBank/DDBJ databases">
        <authorList>
            <person name="Sayadi A."/>
        </authorList>
    </citation>
    <scope>NUCLEOTIDE SEQUENCE [LARGE SCALE GENOMIC DNA]</scope>
</reference>
<feature type="repeat" description="ANK" evidence="2">
    <location>
        <begin position="66"/>
        <end position="98"/>
    </location>
</feature>
<dbReference type="AlphaFoldDB" id="A0A653C5J0"/>
<dbReference type="FunFam" id="3.30.200.20:FF:000245">
    <property type="entry name" value="Integrin-linked protein kinase"/>
    <property type="match status" value="1"/>
</dbReference>
<proteinExistence type="inferred from homology"/>
<dbReference type="InterPro" id="IPR001245">
    <property type="entry name" value="Ser-Thr/Tyr_kinase_cat_dom"/>
</dbReference>
<dbReference type="FunFam" id="1.25.40.20:FF:000050">
    <property type="entry name" value="integrin-linked protein kinase"/>
    <property type="match status" value="1"/>
</dbReference>
<comment type="similarity">
    <text evidence="1">Belongs to the protein kinase superfamily. TKL Ser/Thr protein kinase family.</text>
</comment>
<evidence type="ECO:0000256" key="2">
    <source>
        <dbReference type="PROSITE-ProRule" id="PRU00023"/>
    </source>
</evidence>
<dbReference type="GO" id="GO:0005925">
    <property type="term" value="C:focal adhesion"/>
    <property type="evidence" value="ECO:0007669"/>
    <property type="project" value="TreeGrafter"/>
</dbReference>
<dbReference type="Gene3D" id="1.10.510.10">
    <property type="entry name" value="Transferase(Phosphotransferase) domain 1"/>
    <property type="match status" value="1"/>
</dbReference>
<dbReference type="GO" id="GO:0005524">
    <property type="term" value="F:ATP binding"/>
    <property type="evidence" value="ECO:0007669"/>
    <property type="project" value="InterPro"/>
</dbReference>
<dbReference type="Gene3D" id="3.30.200.20">
    <property type="entry name" value="Phosphorylase Kinase, domain 1"/>
    <property type="match status" value="1"/>
</dbReference>
<dbReference type="PANTHER" id="PTHR44329:SF57">
    <property type="entry name" value="INTEGRIN-LINKED PROTEIN KINASE"/>
    <property type="match status" value="1"/>
</dbReference>
<dbReference type="InterPro" id="IPR000719">
    <property type="entry name" value="Prot_kinase_dom"/>
</dbReference>
<feature type="repeat" description="ANK" evidence="2">
    <location>
        <begin position="99"/>
        <end position="131"/>
    </location>
</feature>
<evidence type="ECO:0000259" key="3">
    <source>
        <dbReference type="PROSITE" id="PS50011"/>
    </source>
</evidence>
<dbReference type="PROSITE" id="PS50088">
    <property type="entry name" value="ANK_REPEAT"/>
    <property type="match status" value="3"/>
</dbReference>
<dbReference type="EMBL" id="CAACVG010007005">
    <property type="protein sequence ID" value="VEN43066.1"/>
    <property type="molecule type" value="Genomic_DNA"/>
</dbReference>
<dbReference type="InterPro" id="IPR002110">
    <property type="entry name" value="Ankyrin_rpt"/>
</dbReference>
<dbReference type="SUPFAM" id="SSF56112">
    <property type="entry name" value="Protein kinase-like (PK-like)"/>
    <property type="match status" value="1"/>
</dbReference>
<evidence type="ECO:0000256" key="1">
    <source>
        <dbReference type="ARBA" id="ARBA00005843"/>
    </source>
</evidence>
<dbReference type="SUPFAM" id="SSF48403">
    <property type="entry name" value="Ankyrin repeat"/>
    <property type="match status" value="1"/>
</dbReference>
<evidence type="ECO:0000313" key="5">
    <source>
        <dbReference type="Proteomes" id="UP000410492"/>
    </source>
</evidence>
<dbReference type="Proteomes" id="UP000410492">
    <property type="component" value="Unassembled WGS sequence"/>
</dbReference>
<dbReference type="PIRSF" id="PIRSF000654">
    <property type="entry name" value="Integrin-linked_kinase"/>
    <property type="match status" value="1"/>
</dbReference>
<organism evidence="4 5">
    <name type="scientific">Callosobruchus maculatus</name>
    <name type="common">Southern cowpea weevil</name>
    <name type="synonym">Pulse bruchid</name>
    <dbReference type="NCBI Taxonomy" id="64391"/>
    <lineage>
        <taxon>Eukaryota</taxon>
        <taxon>Metazoa</taxon>
        <taxon>Ecdysozoa</taxon>
        <taxon>Arthropoda</taxon>
        <taxon>Hexapoda</taxon>
        <taxon>Insecta</taxon>
        <taxon>Pterygota</taxon>
        <taxon>Neoptera</taxon>
        <taxon>Endopterygota</taxon>
        <taxon>Coleoptera</taxon>
        <taxon>Polyphaga</taxon>
        <taxon>Cucujiformia</taxon>
        <taxon>Chrysomeloidea</taxon>
        <taxon>Chrysomelidae</taxon>
        <taxon>Bruchinae</taxon>
        <taxon>Bruchini</taxon>
        <taxon>Callosobruchus</taxon>
    </lineage>
</organism>
<protein>
    <recommendedName>
        <fullName evidence="3">Protein kinase domain-containing protein</fullName>
    </recommendedName>
</protein>
<dbReference type="GO" id="GO:0001725">
    <property type="term" value="C:stress fiber"/>
    <property type="evidence" value="ECO:0007669"/>
    <property type="project" value="TreeGrafter"/>
</dbReference>
<sequence>MEDIFQWCKEGNALQVRVWLDEPEHDMNQGDDHGFSPLHWAAMKGHNKIVEMLLLRGARVNATNRGDDTPLHLAAAHGHREIVNMLLRQRADVNFTNEHGNSSLHYACFWGYADIAEDLIHHGTKVAIANKYGETALDKCNGNLAKHLHEMAVEMGQDLKKIKFKDQSWLGMKTRSRDATLSRHKGINYKELDLKKKIADTHSGITYVGRWQNNDIVAKILKIRKMTPRISRDFNEEFPKLRIFSHPNVLPVIGCCNTPNNLIVISQYLPLGSLYNVLHEGSGGIVVDTAQALHFAIDIARGMAFLHSLERTTPEYFLNSRHVMIDEDLTARINMGDAKFSFQEKGRIYYPAWMSPEALQKKITDRNWEASDMWSYAILLWELATREVPFADQSPMEVGMRIALEGLRISIKPGISHHMTKLINICMNEDPGKRPTFDMILPILEKMTR</sequence>
<dbReference type="Pfam" id="PF13637">
    <property type="entry name" value="Ank_4"/>
    <property type="match status" value="1"/>
</dbReference>
<feature type="domain" description="Protein kinase" evidence="3">
    <location>
        <begin position="192"/>
        <end position="444"/>
    </location>
</feature>
<dbReference type="OrthoDB" id="6718656at2759"/>
<gene>
    <name evidence="4" type="ORF">CALMAC_LOCUS6340</name>
</gene>
<dbReference type="GO" id="GO:0034446">
    <property type="term" value="P:substrate adhesion-dependent cell spreading"/>
    <property type="evidence" value="ECO:0007669"/>
    <property type="project" value="TreeGrafter"/>
</dbReference>
<name>A0A653C5J0_CALMS</name>
<evidence type="ECO:0000313" key="4">
    <source>
        <dbReference type="EMBL" id="VEN43066.1"/>
    </source>
</evidence>
<dbReference type="PROSITE" id="PS50011">
    <property type="entry name" value="PROTEIN_KINASE_DOM"/>
    <property type="match status" value="1"/>
</dbReference>
<dbReference type="GO" id="GO:0004674">
    <property type="term" value="F:protein serine/threonine kinase activity"/>
    <property type="evidence" value="ECO:0007669"/>
    <property type="project" value="TreeGrafter"/>
</dbReference>